<comment type="caution">
    <text evidence="2">The sequence shown here is derived from an EMBL/GenBank/DDBJ whole genome shotgun (WGS) entry which is preliminary data.</text>
</comment>
<dbReference type="RefSeq" id="WP_232459100.1">
    <property type="nucleotide sequence ID" value="NZ_LPAD01000071.1"/>
</dbReference>
<sequence>MKSRPQVCVASALFRVYVCGLAVMTWFISRHEPRSLYSLIAASDEGRWLLWAMLACGIVGLVDVLINDTAVVPLRLEWIRTHRHFGFASLAFCYVAELFIAVLKLASPGLALFCLWNALLVVTFSLIDAHQRSKDATCLQACN</sequence>
<gene>
    <name evidence="2" type="ORF">WJ68_16385</name>
</gene>
<accession>A0ABD4DZT0</accession>
<organism evidence="2 3">
    <name type="scientific">Burkholderia ubonensis</name>
    <dbReference type="NCBI Taxonomy" id="101571"/>
    <lineage>
        <taxon>Bacteria</taxon>
        <taxon>Pseudomonadati</taxon>
        <taxon>Pseudomonadota</taxon>
        <taxon>Betaproteobacteria</taxon>
        <taxon>Burkholderiales</taxon>
        <taxon>Burkholderiaceae</taxon>
        <taxon>Burkholderia</taxon>
        <taxon>Burkholderia cepacia complex</taxon>
    </lineage>
</organism>
<feature type="transmembrane region" description="Helical" evidence="1">
    <location>
        <begin position="109"/>
        <end position="127"/>
    </location>
</feature>
<feature type="transmembrane region" description="Helical" evidence="1">
    <location>
        <begin position="48"/>
        <end position="72"/>
    </location>
</feature>
<keyword evidence="1" id="KW-0472">Membrane</keyword>
<dbReference type="AlphaFoldDB" id="A0ABD4DZT0"/>
<dbReference type="Proteomes" id="UP000057910">
    <property type="component" value="Unassembled WGS sequence"/>
</dbReference>
<protein>
    <submittedName>
        <fullName evidence="2">Uncharacterized protein</fullName>
    </submittedName>
</protein>
<dbReference type="EMBL" id="LPAD01000071">
    <property type="protein sequence ID" value="KVN83488.1"/>
    <property type="molecule type" value="Genomic_DNA"/>
</dbReference>
<keyword evidence="1" id="KW-0812">Transmembrane</keyword>
<feature type="transmembrane region" description="Helical" evidence="1">
    <location>
        <begin position="7"/>
        <end position="28"/>
    </location>
</feature>
<evidence type="ECO:0000313" key="2">
    <source>
        <dbReference type="EMBL" id="KVN83488.1"/>
    </source>
</evidence>
<keyword evidence="1" id="KW-1133">Transmembrane helix</keyword>
<reference evidence="2 3" key="1">
    <citation type="submission" date="2015-11" db="EMBL/GenBank/DDBJ databases">
        <title>Expanding the genomic diversity of Burkholderia species for the development of highly accurate diagnostics.</title>
        <authorList>
            <person name="Sahl J."/>
            <person name="Keim P."/>
            <person name="Wagner D."/>
        </authorList>
    </citation>
    <scope>NUCLEOTIDE SEQUENCE [LARGE SCALE GENOMIC DNA]</scope>
    <source>
        <strain evidence="2 3">MSMB1585WGS</strain>
    </source>
</reference>
<feature type="transmembrane region" description="Helical" evidence="1">
    <location>
        <begin position="84"/>
        <end position="103"/>
    </location>
</feature>
<name>A0ABD4DZT0_9BURK</name>
<proteinExistence type="predicted"/>
<evidence type="ECO:0000313" key="3">
    <source>
        <dbReference type="Proteomes" id="UP000057910"/>
    </source>
</evidence>
<evidence type="ECO:0000256" key="1">
    <source>
        <dbReference type="SAM" id="Phobius"/>
    </source>
</evidence>